<evidence type="ECO:0000313" key="3">
    <source>
        <dbReference type="Proteomes" id="UP001500221"/>
    </source>
</evidence>
<reference evidence="3" key="1">
    <citation type="journal article" date="2019" name="Int. J. Syst. Evol. Microbiol.">
        <title>The Global Catalogue of Microorganisms (GCM) 10K type strain sequencing project: providing services to taxonomists for standard genome sequencing and annotation.</title>
        <authorList>
            <consortium name="The Broad Institute Genomics Platform"/>
            <consortium name="The Broad Institute Genome Sequencing Center for Infectious Disease"/>
            <person name="Wu L."/>
            <person name="Ma J."/>
        </authorList>
    </citation>
    <scope>NUCLEOTIDE SEQUENCE [LARGE SCALE GENOMIC DNA]</scope>
    <source>
        <strain evidence="3">JCM 18459</strain>
    </source>
</reference>
<organism evidence="2 3">
    <name type="scientific">Nocardioides marinquilinus</name>
    <dbReference type="NCBI Taxonomy" id="1210400"/>
    <lineage>
        <taxon>Bacteria</taxon>
        <taxon>Bacillati</taxon>
        <taxon>Actinomycetota</taxon>
        <taxon>Actinomycetes</taxon>
        <taxon>Propionibacteriales</taxon>
        <taxon>Nocardioidaceae</taxon>
        <taxon>Nocardioides</taxon>
    </lineage>
</organism>
<evidence type="ECO:0000256" key="1">
    <source>
        <dbReference type="SAM" id="MobiDB-lite"/>
    </source>
</evidence>
<evidence type="ECO:0000313" key="2">
    <source>
        <dbReference type="EMBL" id="GAA5145346.1"/>
    </source>
</evidence>
<protein>
    <submittedName>
        <fullName evidence="2">Uncharacterized protein</fullName>
    </submittedName>
</protein>
<proteinExistence type="predicted"/>
<keyword evidence="3" id="KW-1185">Reference proteome</keyword>
<comment type="caution">
    <text evidence="2">The sequence shown here is derived from an EMBL/GenBank/DDBJ whole genome shotgun (WGS) entry which is preliminary data.</text>
</comment>
<gene>
    <name evidence="2" type="ORF">GCM10023340_14520</name>
</gene>
<name>A0ABP9PGE8_9ACTN</name>
<sequence length="62" mass="6876">MAAVPATADETPEQRRRRLEAVFGDVLPESTSDDRDPPSARDRDGEDPGDAWLREQVPPHHG</sequence>
<dbReference type="EMBL" id="BAABKG010000002">
    <property type="protein sequence ID" value="GAA5145346.1"/>
    <property type="molecule type" value="Genomic_DNA"/>
</dbReference>
<dbReference type="Proteomes" id="UP001500221">
    <property type="component" value="Unassembled WGS sequence"/>
</dbReference>
<accession>A0ABP9PGE8</accession>
<feature type="compositionally biased region" description="Basic and acidic residues" evidence="1">
    <location>
        <begin position="32"/>
        <end position="46"/>
    </location>
</feature>
<feature type="region of interest" description="Disordered" evidence="1">
    <location>
        <begin position="21"/>
        <end position="62"/>
    </location>
</feature>